<evidence type="ECO:0000259" key="2">
    <source>
        <dbReference type="Pfam" id="PF14470"/>
    </source>
</evidence>
<evidence type="ECO:0000259" key="1">
    <source>
        <dbReference type="Pfam" id="PF09851"/>
    </source>
</evidence>
<accession>A0A495A0N1</accession>
<dbReference type="InterPro" id="IPR039519">
    <property type="entry name" value="YokE-like_PH"/>
</dbReference>
<reference evidence="3 4" key="1">
    <citation type="journal article" date="2016" name="Int. J. Syst. Evol. Microbiol.">
        <title>Oceanobacillus halophilus sp. nov., a novel moderately halophilic bacterium from a hypersaline lake.</title>
        <authorList>
            <person name="Amoozegar M.A."/>
            <person name="Bagheri M."/>
            <person name="Makhdoumi A."/>
            <person name="Nikou M.M."/>
            <person name="Fazeli S.A.S."/>
            <person name="Schumann P."/>
            <person name="Sproer C."/>
            <person name="Sanchez-Porro C."/>
            <person name="Ventosa A."/>
        </authorList>
    </citation>
    <scope>NUCLEOTIDE SEQUENCE [LARGE SCALE GENOMIC DNA]</scope>
    <source>
        <strain evidence="3 4">DSM 23996</strain>
    </source>
</reference>
<dbReference type="OrthoDB" id="1908357at2"/>
<dbReference type="Proteomes" id="UP000269301">
    <property type="component" value="Unassembled WGS sequence"/>
</dbReference>
<dbReference type="Pfam" id="PF09851">
    <property type="entry name" value="SHOCT"/>
    <property type="match status" value="1"/>
</dbReference>
<name>A0A495A0N1_9BACI</name>
<dbReference type="Pfam" id="PF14470">
    <property type="entry name" value="bPH_3"/>
    <property type="match status" value="1"/>
</dbReference>
<protein>
    <submittedName>
        <fullName evidence="3">Uncharacterized protein</fullName>
    </submittedName>
</protein>
<dbReference type="AlphaFoldDB" id="A0A495A0N1"/>
<feature type="domain" description="YokE-like PH" evidence="2">
    <location>
        <begin position="19"/>
        <end position="116"/>
    </location>
</feature>
<dbReference type="InterPro" id="IPR018649">
    <property type="entry name" value="SHOCT"/>
</dbReference>
<dbReference type="RefSeq" id="WP_121204692.1">
    <property type="nucleotide sequence ID" value="NZ_RBZP01000009.1"/>
</dbReference>
<sequence length="166" mass="18769">MAKKPKKLLKLMEQAKEHLDSDEEILYSVLGAYETEILGSDSVRNGTFLATDKRLFFYAKKLGGYDSESFPYSNISSFEASKGLMGHKISFYASGNKVSMKWINDGDVDEFITHLRSASGKKETNNIAPTEIKSTVTELKELAELKEQGILTDEEFKKEKEKILNR</sequence>
<feature type="domain" description="SHOCT" evidence="1">
    <location>
        <begin position="137"/>
        <end position="164"/>
    </location>
</feature>
<dbReference type="EMBL" id="RBZP01000009">
    <property type="protein sequence ID" value="RKQ32696.1"/>
    <property type="molecule type" value="Genomic_DNA"/>
</dbReference>
<organism evidence="3 4">
    <name type="scientific">Oceanobacillus halophilus</name>
    <dbReference type="NCBI Taxonomy" id="930130"/>
    <lineage>
        <taxon>Bacteria</taxon>
        <taxon>Bacillati</taxon>
        <taxon>Bacillota</taxon>
        <taxon>Bacilli</taxon>
        <taxon>Bacillales</taxon>
        <taxon>Bacillaceae</taxon>
        <taxon>Oceanobacillus</taxon>
    </lineage>
</organism>
<keyword evidence="4" id="KW-1185">Reference proteome</keyword>
<gene>
    <name evidence="3" type="ORF">D8M06_12255</name>
</gene>
<evidence type="ECO:0000313" key="4">
    <source>
        <dbReference type="Proteomes" id="UP000269301"/>
    </source>
</evidence>
<comment type="caution">
    <text evidence="3">The sequence shown here is derived from an EMBL/GenBank/DDBJ whole genome shotgun (WGS) entry which is preliminary data.</text>
</comment>
<proteinExistence type="predicted"/>
<evidence type="ECO:0000313" key="3">
    <source>
        <dbReference type="EMBL" id="RKQ32696.1"/>
    </source>
</evidence>